<dbReference type="AlphaFoldDB" id="A0A0R0LVS2"/>
<proteinExistence type="predicted"/>
<feature type="compositionally biased region" description="Basic and acidic residues" evidence="1">
    <location>
        <begin position="133"/>
        <end position="154"/>
    </location>
</feature>
<organism evidence="3 4">
    <name type="scientific">Pseudoloma neurophilia</name>
    <dbReference type="NCBI Taxonomy" id="146866"/>
    <lineage>
        <taxon>Eukaryota</taxon>
        <taxon>Fungi</taxon>
        <taxon>Fungi incertae sedis</taxon>
        <taxon>Microsporidia</taxon>
        <taxon>Pseudoloma</taxon>
    </lineage>
</organism>
<evidence type="ECO:0000313" key="3">
    <source>
        <dbReference type="EMBL" id="KRH92021.1"/>
    </source>
</evidence>
<evidence type="ECO:0000313" key="4">
    <source>
        <dbReference type="Proteomes" id="UP000051530"/>
    </source>
</evidence>
<evidence type="ECO:0000256" key="2">
    <source>
        <dbReference type="SAM" id="SignalP"/>
    </source>
</evidence>
<keyword evidence="4" id="KW-1185">Reference proteome</keyword>
<accession>A0A0R0LVS2</accession>
<protein>
    <submittedName>
        <fullName evidence="3">Uncharacterized protein</fullName>
    </submittedName>
</protein>
<dbReference type="VEuPathDB" id="MicrosporidiaDB:M153_14069000139"/>
<evidence type="ECO:0000256" key="1">
    <source>
        <dbReference type="SAM" id="MobiDB-lite"/>
    </source>
</evidence>
<keyword evidence="2" id="KW-0732">Signal</keyword>
<feature type="signal peptide" evidence="2">
    <location>
        <begin position="1"/>
        <end position="16"/>
    </location>
</feature>
<dbReference type="Proteomes" id="UP000051530">
    <property type="component" value="Unassembled WGS sequence"/>
</dbReference>
<feature type="region of interest" description="Disordered" evidence="1">
    <location>
        <begin position="133"/>
        <end position="203"/>
    </location>
</feature>
<dbReference type="OrthoDB" id="10404732at2759"/>
<dbReference type="EMBL" id="LGUB01001290">
    <property type="protein sequence ID" value="KRH92021.1"/>
    <property type="molecule type" value="Genomic_DNA"/>
</dbReference>
<gene>
    <name evidence="3" type="ORF">M153_14069000139</name>
</gene>
<comment type="caution">
    <text evidence="3">The sequence shown here is derived from an EMBL/GenBank/DDBJ whole genome shotgun (WGS) entry which is preliminary data.</text>
</comment>
<name>A0A0R0LVS2_9MICR</name>
<feature type="chain" id="PRO_5006398955" evidence="2">
    <location>
        <begin position="17"/>
        <end position="203"/>
    </location>
</feature>
<sequence>MLFQFLILFSYNFIFAQSDDSKPVKPNPSKEDEDNSNTCKTYDIKIADEYKSLKGIKAADTEVFKEAKANGLVPIQVITTFASPSAVNLGGKLPDSLKKVFLVIQENNKNNVAFEEGQTYSFVGGEIVDALDKESGDKEKENDKNKEQPNKDKSSAAVEPETQTQAPKLKASPKLVSRPQSKPAINLRDQEEASDSLGMQKDE</sequence>
<reference evidence="3 4" key="1">
    <citation type="submission" date="2015-07" db="EMBL/GenBank/DDBJ databases">
        <title>The genome of Pseudoloma neurophilia, a relevant intracellular parasite of the zebrafish.</title>
        <authorList>
            <person name="Ndikumana S."/>
            <person name="Pelin A."/>
            <person name="Sanders J."/>
            <person name="Corradi N."/>
        </authorList>
    </citation>
    <scope>NUCLEOTIDE SEQUENCE [LARGE SCALE GENOMIC DNA]</scope>
    <source>
        <strain evidence="3 4">MK1</strain>
    </source>
</reference>